<evidence type="ECO:0000313" key="2">
    <source>
        <dbReference type="EMBL" id="CUR56397.1"/>
    </source>
</evidence>
<sequence length="269" mass="29105">MSTPIPGPGLGHALDITTTTPTPFSRLVQVELRKSYDTRAGFWLLAVIAFLVLLAEGIAVAVTVTQDEPMEFGDFVGTAAFVTSVLLPVLGIMLVTSEWSQRTAMVTFSLEPRRPLVFAAKAMVGVILTFATVAVAIVIGLVSNLIYSALQGGADWTFGWSGFFGFLITQNLAMLGGFALATLLLNTPAAIVLFFVYRWVLPGLFAVGSALMTWFEELAPWIDFQSAQGPLYEMSLSGSEWGHLIASGFLWLVVPLAIGIWRVLRAEIK</sequence>
<keyword evidence="1" id="KW-0812">Transmembrane</keyword>
<gene>
    <name evidence="2" type="ORF">NOCA2340019</name>
</gene>
<organism evidence="2">
    <name type="scientific">metagenome</name>
    <dbReference type="NCBI Taxonomy" id="256318"/>
    <lineage>
        <taxon>unclassified sequences</taxon>
        <taxon>metagenomes</taxon>
    </lineage>
</organism>
<accession>A0A2P2C2Z3</accession>
<evidence type="ECO:0000256" key="1">
    <source>
        <dbReference type="SAM" id="Phobius"/>
    </source>
</evidence>
<proteinExistence type="predicted"/>
<feature type="transmembrane region" description="Helical" evidence="1">
    <location>
        <begin position="162"/>
        <end position="185"/>
    </location>
</feature>
<dbReference type="AlphaFoldDB" id="A0A2P2C2Z3"/>
<name>A0A2P2C2Z3_9ZZZZ</name>
<protein>
    <submittedName>
        <fullName evidence="2">Uncharacterized protein</fullName>
    </submittedName>
</protein>
<reference evidence="2" key="1">
    <citation type="submission" date="2015-08" db="EMBL/GenBank/DDBJ databases">
        <authorList>
            <person name="Babu N.S."/>
            <person name="Beckwith C.J."/>
            <person name="Beseler K.G."/>
            <person name="Brison A."/>
            <person name="Carone J.V."/>
            <person name="Caskin T.P."/>
            <person name="Diamond M."/>
            <person name="Durham M.E."/>
            <person name="Foxe J.M."/>
            <person name="Go M."/>
            <person name="Henderson B.A."/>
            <person name="Jones I.B."/>
            <person name="McGettigan J.A."/>
            <person name="Micheletti S.J."/>
            <person name="Nasrallah M.E."/>
            <person name="Ortiz D."/>
            <person name="Piller C.R."/>
            <person name="Privatt S.R."/>
            <person name="Schneider S.L."/>
            <person name="Sharp S."/>
            <person name="Smith T.C."/>
            <person name="Stanton J.D."/>
            <person name="Ullery H.E."/>
            <person name="Wilson R.J."/>
            <person name="Serrano M.G."/>
            <person name="Buck G."/>
            <person name="Lee V."/>
            <person name="Wang Y."/>
            <person name="Carvalho R."/>
            <person name="Voegtly L."/>
            <person name="Shi R."/>
            <person name="Duckworth R."/>
            <person name="Johnson A."/>
            <person name="Loviza R."/>
            <person name="Walstead R."/>
            <person name="Shah Z."/>
            <person name="Kiflezghi M."/>
            <person name="Wade K."/>
            <person name="Ball S.L."/>
            <person name="Bradley K.W."/>
            <person name="Asai D.J."/>
            <person name="Bowman C.A."/>
            <person name="Russell D.A."/>
            <person name="Pope W.H."/>
            <person name="Jacobs-Sera D."/>
            <person name="Hendrix R.W."/>
            <person name="Hatfull G.F."/>
        </authorList>
    </citation>
    <scope>NUCLEOTIDE SEQUENCE</scope>
</reference>
<dbReference type="EMBL" id="CZKA01000028">
    <property type="protein sequence ID" value="CUR56397.1"/>
    <property type="molecule type" value="Genomic_DNA"/>
</dbReference>
<feature type="transmembrane region" description="Helical" evidence="1">
    <location>
        <begin position="116"/>
        <end position="142"/>
    </location>
</feature>
<feature type="transmembrane region" description="Helical" evidence="1">
    <location>
        <begin position="42"/>
        <end position="63"/>
    </location>
</feature>
<feature type="transmembrane region" description="Helical" evidence="1">
    <location>
        <begin position="241"/>
        <end position="264"/>
    </location>
</feature>
<keyword evidence="1" id="KW-1133">Transmembrane helix</keyword>
<feature type="transmembrane region" description="Helical" evidence="1">
    <location>
        <begin position="75"/>
        <end position="95"/>
    </location>
</feature>
<keyword evidence="1" id="KW-0472">Membrane</keyword>
<feature type="transmembrane region" description="Helical" evidence="1">
    <location>
        <begin position="192"/>
        <end position="215"/>
    </location>
</feature>